<name>A0A1H6PZW7_9FIRM</name>
<gene>
    <name evidence="1" type="ORF">SAMN04487834_100112</name>
</gene>
<dbReference type="Proteomes" id="UP000183028">
    <property type="component" value="Unassembled WGS sequence"/>
</dbReference>
<keyword evidence="2" id="KW-1185">Reference proteome</keyword>
<reference evidence="2" key="1">
    <citation type="submission" date="2016-10" db="EMBL/GenBank/DDBJ databases">
        <authorList>
            <person name="Varghese N."/>
        </authorList>
    </citation>
    <scope>NUCLEOTIDE SEQUENCE [LARGE SCALE GENOMIC DNA]</scope>
    <source>
        <strain evidence="2">DSM 20406</strain>
    </source>
</reference>
<evidence type="ECO:0000313" key="2">
    <source>
        <dbReference type="Proteomes" id="UP000183028"/>
    </source>
</evidence>
<protein>
    <submittedName>
        <fullName evidence="1">Uncharacterized protein</fullName>
    </submittedName>
</protein>
<dbReference type="OrthoDB" id="9801392at2"/>
<proteinExistence type="predicted"/>
<dbReference type="EMBL" id="FNYK01000001">
    <property type="protein sequence ID" value="SEI37148.1"/>
    <property type="molecule type" value="Genomic_DNA"/>
</dbReference>
<dbReference type="STRING" id="322505.SAMN04487836_10148"/>
<organism evidence="1 2">
    <name type="scientific">Sharpea azabuensis</name>
    <dbReference type="NCBI Taxonomy" id="322505"/>
    <lineage>
        <taxon>Bacteria</taxon>
        <taxon>Bacillati</taxon>
        <taxon>Bacillota</taxon>
        <taxon>Erysipelotrichia</taxon>
        <taxon>Erysipelotrichales</taxon>
        <taxon>Coprobacillaceae</taxon>
        <taxon>Sharpea</taxon>
    </lineage>
</organism>
<evidence type="ECO:0000313" key="1">
    <source>
        <dbReference type="EMBL" id="SEI37148.1"/>
    </source>
</evidence>
<sequence length="320" mass="38747">MIVLEELSLFEMLDQIYSLEGIHKLADVRDISYDEDDTKKKIIKDIVDCLLDEDYFREHLYVISDQHMKIIRKLLKHQDRFILSNRSKENEAFIELDALDYVDIDEEREEVFIPMDVRNLILKIDNHEFEKTRRKVFWLHAVLYHAFFLYGLVSIDEVCTMYNSRAGFNASREDIEYYFSLIPLDFQKFVYMDDNFIAFDLLKKDSLESTKELQQYYEMKYPRTDQILDHYNEGYPISSISYNRIDQFIRTKSLSEYKEKKFMRKLYESIIQGEKLAKLLDYFDGYLKDEDEVLFITRNLKEAIKETPQYKYHGRNEYEI</sequence>
<accession>A0A1H6PZW7</accession>
<dbReference type="AlphaFoldDB" id="A0A1H6PZW7"/>